<reference evidence="2" key="1">
    <citation type="journal article" date="2014" name="Genome Announc.">
        <title>Draft Genome Sequence of Lactobacillus oryzae Strain SG293T.</title>
        <authorList>
            <person name="Tanizawa Y."/>
            <person name="Fujisawa T."/>
            <person name="Mochizuki T."/>
            <person name="Kaminuma E."/>
            <person name="Nakamura Y."/>
            <person name="Tohno M."/>
        </authorList>
    </citation>
    <scope>NUCLEOTIDE SEQUENCE [LARGE SCALE GENOMIC DNA]</scope>
    <source>
        <strain evidence="2">SG293</strain>
    </source>
</reference>
<dbReference type="AlphaFoldDB" id="A0A081BHY2"/>
<evidence type="ECO:0000313" key="2">
    <source>
        <dbReference type="EMBL" id="GAK47650.1"/>
    </source>
</evidence>
<evidence type="ECO:0000256" key="1">
    <source>
        <dbReference type="SAM" id="MobiDB-lite"/>
    </source>
</evidence>
<comment type="caution">
    <text evidence="2">The sequence shown here is derived from an EMBL/GenBank/DDBJ whole genome shotgun (WGS) entry which is preliminary data.</text>
</comment>
<gene>
    <name evidence="2" type="ORF">LOSG293_100150</name>
</gene>
<feature type="region of interest" description="Disordered" evidence="1">
    <location>
        <begin position="1"/>
        <end position="29"/>
    </location>
</feature>
<dbReference type="eggNOG" id="ENOG5030B3B">
    <property type="taxonomic scope" value="Bacteria"/>
</dbReference>
<proteinExistence type="predicted"/>
<accession>A0A081BHY2</accession>
<protein>
    <submittedName>
        <fullName evidence="2">Uncharacterized protein</fullName>
    </submittedName>
</protein>
<dbReference type="OrthoDB" id="2252373at2"/>
<keyword evidence="3" id="KW-1185">Reference proteome</keyword>
<organism evidence="2 3">
    <name type="scientific">Secundilactobacillus oryzae JCM 18671</name>
    <dbReference type="NCBI Taxonomy" id="1291743"/>
    <lineage>
        <taxon>Bacteria</taxon>
        <taxon>Bacillati</taxon>
        <taxon>Bacillota</taxon>
        <taxon>Bacilli</taxon>
        <taxon>Lactobacillales</taxon>
        <taxon>Lactobacillaceae</taxon>
        <taxon>Secundilactobacillus</taxon>
    </lineage>
</organism>
<sequence length="678" mass="70456">MAKYDGNVSDKSPGKQLTKGKLAPSPRADGKLEMKMSMYGSSQLVDPYNVNQGVSNYTYAAGTSPIDNARVKSDQVNSGTNIPVTSNVKSWNAYASPFDSRSINSLNTETSAWETAAGSSKRLPNVSATDTLTDRLAKLDIKLDGLMVNTGKGSDDAGTDYSGSTTGTVGAVGANRFARVVNYFDTSALDTNNEGALLQDKKVVAASRLSLSPLYRIAATAGAINLSSDRTNTLPNLTTTNNQYVYYSRNTTLPTNGSVPILPAPLFYTQGTIPSPSVSMTDNSLTVYTSQLAGGKTVSASGKWADDYANADSISAKDSVTGNTATVASGLSASSGKDFSVKLSSGAVSGALNLGTGSTLVGTHTITNTITQPSVKLANGQTINTGKTGTGVFTVNVIDDSNLADVSITKSAVSGGSLMTTLPVKNATSTVAGETVTLRSDITNRGTQLDSPVIQSNLSSALTYKGSLSVMVNGSPVTATASVANNVLSIKLPSALKAQDHVIVQYQVQVTNLLATTGVTLTDQLMNGPTLSGRSNSVTLLPIMSGALSLVQVPGPLNFDSHEVPTAGDVFDNEATTNTLAVSDGQTTSNGWKVSASMTPFAGNGTQFSSAALSYESSASLVWATNTNTLLAQQTGSNTGYWHKDYPNIKLQFSAGTYEISDYKSTITYTLATNMNPN</sequence>
<evidence type="ECO:0000313" key="3">
    <source>
        <dbReference type="Proteomes" id="UP000028700"/>
    </source>
</evidence>
<name>A0A081BHY2_9LACO</name>
<dbReference type="EMBL" id="BBJM01000010">
    <property type="protein sequence ID" value="GAK47650.1"/>
    <property type="molecule type" value="Genomic_DNA"/>
</dbReference>
<dbReference type="Proteomes" id="UP000028700">
    <property type="component" value="Unassembled WGS sequence"/>
</dbReference>
<dbReference type="RefSeq" id="WP_034527188.1">
    <property type="nucleotide sequence ID" value="NZ_BBJM01000010.1"/>
</dbReference>